<keyword evidence="2" id="KW-1185">Reference proteome</keyword>
<protein>
    <submittedName>
        <fullName evidence="1">Uncharacterized protein</fullName>
    </submittedName>
</protein>
<dbReference type="EMBL" id="BGPR01000855">
    <property type="protein sequence ID" value="GBM37994.1"/>
    <property type="molecule type" value="Genomic_DNA"/>
</dbReference>
<evidence type="ECO:0000313" key="2">
    <source>
        <dbReference type="Proteomes" id="UP000499080"/>
    </source>
</evidence>
<sequence>MTAWCVDTMVLRELSHPSLTWHPGNLNDSSCNSSSTDAEILVAITGHGSTRPEGGANSNAEKEAADIVRDHQHMKLSAQLTLGKYR</sequence>
<accession>A0A4Y2FEK8</accession>
<comment type="caution">
    <text evidence="1">The sequence shown here is derived from an EMBL/GenBank/DDBJ whole genome shotgun (WGS) entry which is preliminary data.</text>
</comment>
<evidence type="ECO:0000313" key="1">
    <source>
        <dbReference type="EMBL" id="GBM37994.1"/>
    </source>
</evidence>
<dbReference type="AlphaFoldDB" id="A0A4Y2FEK8"/>
<proteinExistence type="predicted"/>
<name>A0A4Y2FEK8_ARAVE</name>
<gene>
    <name evidence="1" type="ORF">AVEN_171175_1</name>
</gene>
<dbReference type="Proteomes" id="UP000499080">
    <property type="component" value="Unassembled WGS sequence"/>
</dbReference>
<organism evidence="1 2">
    <name type="scientific">Araneus ventricosus</name>
    <name type="common">Orbweaver spider</name>
    <name type="synonym">Epeira ventricosa</name>
    <dbReference type="NCBI Taxonomy" id="182803"/>
    <lineage>
        <taxon>Eukaryota</taxon>
        <taxon>Metazoa</taxon>
        <taxon>Ecdysozoa</taxon>
        <taxon>Arthropoda</taxon>
        <taxon>Chelicerata</taxon>
        <taxon>Arachnida</taxon>
        <taxon>Araneae</taxon>
        <taxon>Araneomorphae</taxon>
        <taxon>Entelegynae</taxon>
        <taxon>Araneoidea</taxon>
        <taxon>Araneidae</taxon>
        <taxon>Araneus</taxon>
    </lineage>
</organism>
<reference evidence="1 2" key="1">
    <citation type="journal article" date="2019" name="Sci. Rep.">
        <title>Orb-weaving spider Araneus ventricosus genome elucidates the spidroin gene catalogue.</title>
        <authorList>
            <person name="Kono N."/>
            <person name="Nakamura H."/>
            <person name="Ohtoshi R."/>
            <person name="Moran D.A.P."/>
            <person name="Shinohara A."/>
            <person name="Yoshida Y."/>
            <person name="Fujiwara M."/>
            <person name="Mori M."/>
            <person name="Tomita M."/>
            <person name="Arakawa K."/>
        </authorList>
    </citation>
    <scope>NUCLEOTIDE SEQUENCE [LARGE SCALE GENOMIC DNA]</scope>
</reference>